<dbReference type="GeneID" id="24563298"/>
<feature type="compositionally biased region" description="Gly residues" evidence="1">
    <location>
        <begin position="572"/>
        <end position="584"/>
    </location>
</feature>
<proteinExistence type="predicted"/>
<evidence type="ECO:0000313" key="2">
    <source>
        <dbReference type="EMBL" id="CDR94757.1"/>
    </source>
</evidence>
<feature type="compositionally biased region" description="Low complexity" evidence="1">
    <location>
        <begin position="561"/>
        <end position="571"/>
    </location>
</feature>
<evidence type="ECO:0000313" key="3">
    <source>
        <dbReference type="Proteomes" id="UP000033188"/>
    </source>
</evidence>
<accession>A0A061D3X6</accession>
<dbReference type="STRING" id="5866.A0A061D3X6"/>
<feature type="compositionally biased region" description="Polar residues" evidence="1">
    <location>
        <begin position="459"/>
        <end position="474"/>
    </location>
</feature>
<dbReference type="KEGG" id="bbig:BBBOND_0110550"/>
<dbReference type="RefSeq" id="XP_012766943.1">
    <property type="nucleotide sequence ID" value="XM_012911489.1"/>
</dbReference>
<organism evidence="2 3">
    <name type="scientific">Babesia bigemina</name>
    <dbReference type="NCBI Taxonomy" id="5866"/>
    <lineage>
        <taxon>Eukaryota</taxon>
        <taxon>Sar</taxon>
        <taxon>Alveolata</taxon>
        <taxon>Apicomplexa</taxon>
        <taxon>Aconoidasida</taxon>
        <taxon>Piroplasmida</taxon>
        <taxon>Babesiidae</taxon>
        <taxon>Babesia</taxon>
    </lineage>
</organism>
<dbReference type="Proteomes" id="UP000033188">
    <property type="component" value="Chromosome 1"/>
</dbReference>
<feature type="compositionally biased region" description="Acidic residues" evidence="1">
    <location>
        <begin position="411"/>
        <end position="423"/>
    </location>
</feature>
<reference evidence="3" key="1">
    <citation type="journal article" date="2014" name="Nucleic Acids Res.">
        <title>The evolutionary dynamics of variant antigen genes in Babesia reveal a history of genomic innovation underlying host-parasite interaction.</title>
        <authorList>
            <person name="Jackson A.P."/>
            <person name="Otto T.D."/>
            <person name="Darby A."/>
            <person name="Ramaprasad A."/>
            <person name="Xia D."/>
            <person name="Echaide I.E."/>
            <person name="Farber M."/>
            <person name="Gahlot S."/>
            <person name="Gamble J."/>
            <person name="Gupta D."/>
            <person name="Gupta Y."/>
            <person name="Jackson L."/>
            <person name="Malandrin L."/>
            <person name="Malas T.B."/>
            <person name="Moussa E."/>
            <person name="Nair M."/>
            <person name="Reid A.J."/>
            <person name="Sanders M."/>
            <person name="Sharma J."/>
            <person name="Tracey A."/>
            <person name="Quail M.A."/>
            <person name="Weir W."/>
            <person name="Wastling J.M."/>
            <person name="Hall N."/>
            <person name="Willadsen P."/>
            <person name="Lingelbach K."/>
            <person name="Shiels B."/>
            <person name="Tait A."/>
            <person name="Berriman M."/>
            <person name="Allred D.R."/>
            <person name="Pain A."/>
        </authorList>
    </citation>
    <scope>NUCLEOTIDE SEQUENCE [LARGE SCALE GENOMIC DNA]</scope>
    <source>
        <strain evidence="3">Bond</strain>
    </source>
</reference>
<dbReference type="EMBL" id="LK391707">
    <property type="protein sequence ID" value="CDR94757.1"/>
    <property type="molecule type" value="Genomic_DNA"/>
</dbReference>
<feature type="region of interest" description="Disordered" evidence="1">
    <location>
        <begin position="656"/>
        <end position="687"/>
    </location>
</feature>
<sequence length="1404" mass="155408">MAAKGSVPEFTTLKQCLEFLEWLHSDRQGRLMQGLVAHRLDKLLKKMYESVDQKSVAEELSKFLTHVSNFYRKICTKPIGSYAGNKSAKDTLNYFLQCVPKLLSTIYFLRYHVDSRFSAMGGGRWADQEVGLVALHESMATDLDRYLVETVDKNKYGVIPGGFQNREVKMGHRSGYNPGSAMAADLQNILEKYSNQDKQNYFLDVYSTTVLSTFGSDTPNIANALRLVQDFCKIFEAVRDDKDFESHLYAKDRCIKLEDLKRHCAELKGPLGQLFNQKAFSFTGYAREYHKLKTQDIAKKLASWFKRNLDKVRTQLMKVQSIASSTQINNKSFRGSAVLGGQSKALAEYFNKNLLRYGFTFHGYDFNRWKTHDVLTKDWSDVIEKLNKADEGLDKLKKILDGDSCPAVKPDEDEEDKEEPVDEVLEGERVVRVPPKVEAPPVKVPEAPKEVVPEKIAETAQNQGKKVEGAQNQGKKAEGAQNQGKKAEGGQSQAGGQSEEKRGSSPVVQAPQTHTSSDSSAGSGSPGDHGAISGQGQDGQAGDSDAGQPVGHGPQTNVSDSVATSSAAGSSSGSGGSPGRGGHVPGASNDQESQTKKLTCADGYTPIKLWHDSGTYCVKNYDYNEQQKLHEKWDDKYIKTQRNVQERIRMAEDKLRRQKEAEERRKEAEKQRMEDKEREKEEQRQLQREAMLPEIDVVFGPQKLTAFLKDAYWAALPNQMKDAMPNVSFSINTPSPRNSAYIQDQAMAALHNPEVFFLKGTEVADDGETYDVGVKGEAIGDGDSHLVLQKDVDADAEWQEVQQRKFRDDIEKQLTSSNADDAFMSGAPVESSEPVAFSPGDLSNMIALNGGAVTYFDGVDVSYDNTPVVSDVYKAEMLEAKGDVVDHSNDLVVSLMDGNYKPEDLSTTLQKQKDDENRRAVADQYVSGILTGTTTAGARGNKRLGPQQSAIFTGYTIKTPNISKTQKRIHIPTAKKALPTPMRGSPTGIGVTGNKNDPLTVYAPHSPLIAHINDTTIPANLRISNAFRSQLTGNSIFAPNRNLSPIPTEYLDPPPPGGLEIVEAYVPRKIPDPFEIDIHVPKLKSPDNDLNFDLSFDDDSTHIKTETLPDPVDPPFPAVSFNIAPPDVEQSMPPPQDFDPEIIHRPELKMCISSWATSTPTPGSTDIPETELFPAEAPRTVREMLQWLAGLRNQKHHETLKQCIEKAFSGLHKDPSQLALSINHTNILPDNVFDILQLTAMFAGSVLTAIAPRWRANVSSRFVKPKSSDQSDEPDCCALLCQLRDYAYACHHQLEFLKSQCNREKSHGGWQNCNYGSDPKKPSPLQAFLTDAYDSTFKTHLFDPCNLCHKSRIRMGFKKNDSPEKSQTGNILATILTPSCGGSDPLLTLASYLNCLTKAHGHCL</sequence>
<dbReference type="OrthoDB" id="10044771at2759"/>
<feature type="compositionally biased region" description="Low complexity" evidence="1">
    <location>
        <begin position="513"/>
        <end position="548"/>
    </location>
</feature>
<dbReference type="VEuPathDB" id="PiroplasmaDB:BBBOND_0110550"/>
<gene>
    <name evidence="2" type="ORF">BBBOND_0110550</name>
</gene>
<evidence type="ECO:0000256" key="1">
    <source>
        <dbReference type="SAM" id="MobiDB-lite"/>
    </source>
</evidence>
<keyword evidence="3" id="KW-1185">Reference proteome</keyword>
<protein>
    <submittedName>
        <fullName evidence="2">Ribosome-binding protein 1</fullName>
    </submittedName>
</protein>
<name>A0A061D3X6_BABBI</name>
<feature type="region of interest" description="Disordered" evidence="1">
    <location>
        <begin position="403"/>
        <end position="423"/>
    </location>
</feature>
<feature type="region of interest" description="Disordered" evidence="1">
    <location>
        <begin position="459"/>
        <end position="597"/>
    </location>
</feature>